<keyword evidence="8 13" id="KW-0418">Kinase</keyword>
<comment type="catalytic activity">
    <reaction evidence="13">
        <text>D-ribose + ATP = D-ribose 5-phosphate + ADP + H(+)</text>
        <dbReference type="Rhea" id="RHEA:13697"/>
        <dbReference type="ChEBI" id="CHEBI:15378"/>
        <dbReference type="ChEBI" id="CHEBI:30616"/>
        <dbReference type="ChEBI" id="CHEBI:47013"/>
        <dbReference type="ChEBI" id="CHEBI:78346"/>
        <dbReference type="ChEBI" id="CHEBI:456216"/>
        <dbReference type="EC" id="2.7.1.15"/>
    </reaction>
</comment>
<evidence type="ECO:0000256" key="10">
    <source>
        <dbReference type="ARBA" id="ARBA00022842"/>
    </source>
</evidence>
<comment type="catalytic activity">
    <reaction evidence="14">
        <text>D-tagatofuranose 6-phosphate + ATP = D-tagatofuranose 1,6-bisphosphate + ADP + H(+)</text>
        <dbReference type="Rhea" id="RHEA:12420"/>
        <dbReference type="ChEBI" id="CHEBI:15378"/>
        <dbReference type="ChEBI" id="CHEBI:30616"/>
        <dbReference type="ChEBI" id="CHEBI:58694"/>
        <dbReference type="ChEBI" id="CHEBI:58695"/>
        <dbReference type="ChEBI" id="CHEBI:456216"/>
        <dbReference type="EC" id="2.7.1.144"/>
    </reaction>
</comment>
<keyword evidence="14" id="KW-0423">Lactose metabolism</keyword>
<comment type="subcellular location">
    <subcellularLocation>
        <location evidence="13">Cytoplasm</location>
    </subcellularLocation>
</comment>
<keyword evidence="7 13" id="KW-0547">Nucleotide-binding</keyword>
<feature type="binding site" evidence="13">
    <location>
        <position position="289"/>
    </location>
    <ligand>
        <name>K(+)</name>
        <dbReference type="ChEBI" id="CHEBI:29103"/>
    </ligand>
</feature>
<feature type="binding site" evidence="13">
    <location>
        <begin position="15"/>
        <end position="17"/>
    </location>
    <ligand>
        <name>substrate</name>
    </ligand>
</feature>
<dbReference type="EC" id="2.7.1.15" evidence="2 13"/>
<dbReference type="GO" id="GO:0005988">
    <property type="term" value="P:lactose metabolic process"/>
    <property type="evidence" value="ECO:0007669"/>
    <property type="project" value="UniProtKB-KW"/>
</dbReference>
<comment type="pathway">
    <text evidence="13">Carbohydrate metabolism; D-ribose degradation; D-ribose 5-phosphate from beta-D-ribopyranose: step 2/2.</text>
</comment>
<dbReference type="NCBIfam" id="TIGR02152">
    <property type="entry name" value="D_ribokin_bact"/>
    <property type="match status" value="1"/>
</dbReference>
<feature type="domain" description="Carbohydrate kinase PfkB" evidence="15">
    <location>
        <begin position="8"/>
        <end position="297"/>
    </location>
</feature>
<reference evidence="16" key="1">
    <citation type="submission" date="2020-06" db="EMBL/GenBank/DDBJ databases">
        <title>Paenibacillus sp. nov., isolated from soil.</title>
        <authorList>
            <person name="Seo Y.L."/>
        </authorList>
    </citation>
    <scope>NUCLEOTIDE SEQUENCE [LARGE SCALE GENOMIC DNA]</scope>
    <source>
        <strain evidence="16">JW14</strain>
    </source>
</reference>
<protein>
    <recommendedName>
        <fullName evidence="3 13">Ribokinase</fullName>
        <shortName evidence="13">RK</shortName>
        <ecNumber evidence="2 13">2.7.1.15</ecNumber>
    </recommendedName>
</protein>
<feature type="binding site" evidence="13">
    <location>
        <position position="295"/>
    </location>
    <ligand>
        <name>K(+)</name>
        <dbReference type="ChEBI" id="CHEBI:29103"/>
    </ligand>
</feature>
<comment type="caution">
    <text evidence="13">Lacks conserved residue(s) required for the propagation of feature annotation.</text>
</comment>
<feature type="binding site" evidence="13">
    <location>
        <position position="286"/>
    </location>
    <ligand>
        <name>K(+)</name>
        <dbReference type="ChEBI" id="CHEBI:29103"/>
    </ligand>
</feature>
<evidence type="ECO:0000256" key="2">
    <source>
        <dbReference type="ARBA" id="ARBA00012035"/>
    </source>
</evidence>
<accession>A0A850ELL9</accession>
<dbReference type="PROSITE" id="PS00584">
    <property type="entry name" value="PFKB_KINASES_2"/>
    <property type="match status" value="1"/>
</dbReference>
<feature type="binding site" evidence="13">
    <location>
        <begin position="255"/>
        <end position="256"/>
    </location>
    <ligand>
        <name>ATP</name>
        <dbReference type="ChEBI" id="CHEBI:30616"/>
    </ligand>
</feature>
<dbReference type="InterPro" id="IPR017583">
    <property type="entry name" value="Tagatose/fructose_Pkinase"/>
</dbReference>
<dbReference type="Gene3D" id="3.40.1190.20">
    <property type="match status" value="1"/>
</dbReference>
<evidence type="ECO:0000256" key="5">
    <source>
        <dbReference type="ARBA" id="ARBA00022679"/>
    </source>
</evidence>
<evidence type="ECO:0000256" key="13">
    <source>
        <dbReference type="HAMAP-Rule" id="MF_01987"/>
    </source>
</evidence>
<keyword evidence="17" id="KW-1185">Reference proteome</keyword>
<dbReference type="CDD" id="cd01174">
    <property type="entry name" value="ribokinase"/>
    <property type="match status" value="1"/>
</dbReference>
<keyword evidence="11 13" id="KW-0630">Potassium</keyword>
<keyword evidence="10 13" id="KW-0460">Magnesium</keyword>
<feature type="binding site" evidence="13">
    <location>
        <begin position="43"/>
        <end position="47"/>
    </location>
    <ligand>
        <name>substrate</name>
    </ligand>
</feature>
<dbReference type="UniPathway" id="UPA00916">
    <property type="reaction ID" value="UER00889"/>
</dbReference>
<evidence type="ECO:0000256" key="14">
    <source>
        <dbReference type="PIRNR" id="PIRNR000535"/>
    </source>
</evidence>
<evidence type="ECO:0000256" key="4">
    <source>
        <dbReference type="ARBA" id="ARBA00022490"/>
    </source>
</evidence>
<dbReference type="InterPro" id="IPR002139">
    <property type="entry name" value="Ribo/fructo_kinase"/>
</dbReference>
<comment type="similarity">
    <text evidence="13">Belongs to the carbohydrate kinase PfkB family. Ribokinase subfamily.</text>
</comment>
<dbReference type="GO" id="GO:0005829">
    <property type="term" value="C:cytosol"/>
    <property type="evidence" value="ECO:0007669"/>
    <property type="project" value="TreeGrafter"/>
</dbReference>
<dbReference type="AlphaFoldDB" id="A0A850ELL9"/>
<dbReference type="PANTHER" id="PTHR10584">
    <property type="entry name" value="SUGAR KINASE"/>
    <property type="match status" value="1"/>
</dbReference>
<keyword evidence="9 13" id="KW-0067">ATP-binding</keyword>
<dbReference type="GO" id="GO:0009024">
    <property type="term" value="F:tagatose-6-phosphate kinase activity"/>
    <property type="evidence" value="ECO:0007669"/>
    <property type="project" value="UniProtKB-EC"/>
</dbReference>
<feature type="binding site" evidence="13">
    <location>
        <position position="280"/>
    </location>
    <ligand>
        <name>ATP</name>
        <dbReference type="ChEBI" id="CHEBI:30616"/>
    </ligand>
</feature>
<feature type="binding site" evidence="13">
    <location>
        <position position="250"/>
    </location>
    <ligand>
        <name>K(+)</name>
        <dbReference type="ChEBI" id="CHEBI:29103"/>
    </ligand>
</feature>
<comment type="similarity">
    <text evidence="14">Belongs to the carbohydrate kinase PfkB family. LacC subfamily.</text>
</comment>
<evidence type="ECO:0000256" key="7">
    <source>
        <dbReference type="ARBA" id="ARBA00022741"/>
    </source>
</evidence>
<evidence type="ECO:0000256" key="8">
    <source>
        <dbReference type="ARBA" id="ARBA00022777"/>
    </source>
</evidence>
<dbReference type="InterPro" id="IPR002173">
    <property type="entry name" value="Carboh/pur_kinase_PfkB_CS"/>
</dbReference>
<comment type="caution">
    <text evidence="16">The sequence shown here is derived from an EMBL/GenBank/DDBJ whole genome shotgun (WGS) entry which is preliminary data.</text>
</comment>
<feature type="binding site" evidence="13">
    <location>
        <begin position="224"/>
        <end position="229"/>
    </location>
    <ligand>
        <name>ATP</name>
        <dbReference type="ChEBI" id="CHEBI:30616"/>
    </ligand>
</feature>
<dbReference type="Pfam" id="PF00294">
    <property type="entry name" value="PfkB"/>
    <property type="match status" value="1"/>
</dbReference>
<comment type="function">
    <text evidence="13">Catalyzes the phosphorylation of ribose at O-5 in a reaction requiring ATP and magnesium. The resulting D-ribose-5-phosphate can then be used either for sythesis of nucleotides, histidine, and tryptophan, or as a component of the pentose phosphate pathway.</text>
</comment>
<keyword evidence="5 13" id="KW-0808">Transferase</keyword>
<evidence type="ECO:0000256" key="11">
    <source>
        <dbReference type="ARBA" id="ARBA00022958"/>
    </source>
</evidence>
<feature type="binding site" evidence="13">
    <location>
        <position position="252"/>
    </location>
    <ligand>
        <name>K(+)</name>
        <dbReference type="ChEBI" id="CHEBI:29103"/>
    </ligand>
</feature>
<evidence type="ECO:0000313" key="17">
    <source>
        <dbReference type="Proteomes" id="UP000564806"/>
    </source>
</evidence>
<dbReference type="GO" id="GO:0046872">
    <property type="term" value="F:metal ion binding"/>
    <property type="evidence" value="ECO:0007669"/>
    <property type="project" value="UniProtKB-KW"/>
</dbReference>
<comment type="pathway">
    <text evidence="14">Carbohydrate metabolism; D-tagatose 6-phosphate degradation; D-glyceraldehyde 3-phosphate and glycerone phosphate from D-tagatose 6-phosphate: step 1/2.</text>
</comment>
<comment type="similarity">
    <text evidence="1">Belongs to the carbohydrate kinase pfkB family.</text>
</comment>
<dbReference type="FunFam" id="3.40.1190.20:FF:000012">
    <property type="entry name" value="Ribokinase"/>
    <property type="match status" value="1"/>
</dbReference>
<feature type="binding site" evidence="13">
    <location>
        <position position="291"/>
    </location>
    <ligand>
        <name>K(+)</name>
        <dbReference type="ChEBI" id="CHEBI:29103"/>
    </ligand>
</feature>
<keyword evidence="4 13" id="KW-0963">Cytoplasm</keyword>
<feature type="binding site" evidence="13">
    <location>
        <position position="188"/>
    </location>
    <ligand>
        <name>ATP</name>
        <dbReference type="ChEBI" id="CHEBI:30616"/>
    </ligand>
</feature>
<gene>
    <name evidence="13 16" type="primary">rbsK</name>
    <name evidence="16" type="ORF">HPT30_01285</name>
</gene>
<dbReference type="InterPro" id="IPR011877">
    <property type="entry name" value="Ribokinase"/>
</dbReference>
<keyword evidence="6 13" id="KW-0479">Metal-binding</keyword>
<dbReference type="InterPro" id="IPR011611">
    <property type="entry name" value="PfkB_dom"/>
</dbReference>
<dbReference type="PANTHER" id="PTHR10584:SF166">
    <property type="entry name" value="RIBOKINASE"/>
    <property type="match status" value="1"/>
</dbReference>
<feature type="active site" description="Proton acceptor" evidence="13">
    <location>
        <position position="256"/>
    </location>
</feature>
<dbReference type="InterPro" id="IPR029056">
    <property type="entry name" value="Ribokinase-like"/>
</dbReference>
<comment type="subunit">
    <text evidence="13">Homodimer.</text>
</comment>
<dbReference type="Proteomes" id="UP000564806">
    <property type="component" value="Unassembled WGS sequence"/>
</dbReference>
<dbReference type="SUPFAM" id="SSF53613">
    <property type="entry name" value="Ribokinase-like"/>
    <property type="match status" value="1"/>
</dbReference>
<evidence type="ECO:0000256" key="6">
    <source>
        <dbReference type="ARBA" id="ARBA00022723"/>
    </source>
</evidence>
<dbReference type="GO" id="GO:2001059">
    <property type="term" value="P:D-tagatose 6-phosphate catabolic process"/>
    <property type="evidence" value="ECO:0007669"/>
    <property type="project" value="UniProtKB-UniPathway"/>
</dbReference>
<comment type="activity regulation">
    <text evidence="13">Activated by a monovalent cation that binds near, but not in, the active site. The most likely occupant of the site in vivo is potassium. Ion binding induces a conformational change that may alter substrate affinity.</text>
</comment>
<dbReference type="EMBL" id="JABWCS010000174">
    <property type="protein sequence ID" value="NUU59031.1"/>
    <property type="molecule type" value="Genomic_DNA"/>
</dbReference>
<dbReference type="HAMAP" id="MF_01987">
    <property type="entry name" value="Ribokinase"/>
    <property type="match status" value="1"/>
</dbReference>
<sequence length="316" mass="32118">MVVSSLGIVVIGSLNMDMVVRTGRAPGPGETLFGQSFSLSPGGKGANQAAAAARLGGEVTMIGRVGQDGFGNEMREIMRQEQVNIEHISVSKGEATGVASIVLEEDGENRIIVVPGANIELTAADIEALGDVIRQAEIVVLQLEMDMAMSERAAAIAYAHGIPVILNPAPAQALSDELLSHVTYLTPNETEAGVLSGVAVDSVDTAGEAARLLLAKGVQNVIVTLGSKGALIVNEAGTEHVPGFPVQAVDTVAAGDSFNGALALQVTRGAALAEAVSFANAVGALAVGKPGAIPSLPRLAEVEKFLQAASGAGEQE</sequence>
<dbReference type="GO" id="GO:0005524">
    <property type="term" value="F:ATP binding"/>
    <property type="evidence" value="ECO:0007669"/>
    <property type="project" value="UniProtKB-UniRule"/>
</dbReference>
<evidence type="ECO:0000256" key="12">
    <source>
        <dbReference type="ARBA" id="ARBA00023277"/>
    </source>
</evidence>
<dbReference type="GO" id="GO:0019303">
    <property type="term" value="P:D-ribose catabolic process"/>
    <property type="evidence" value="ECO:0007669"/>
    <property type="project" value="UniProtKB-UniRule"/>
</dbReference>
<feature type="binding site" evidence="13">
    <location>
        <position position="144"/>
    </location>
    <ligand>
        <name>substrate</name>
    </ligand>
</feature>
<dbReference type="GO" id="GO:0004747">
    <property type="term" value="F:ribokinase activity"/>
    <property type="evidence" value="ECO:0007669"/>
    <property type="project" value="UniProtKB-UniRule"/>
</dbReference>
<dbReference type="PRINTS" id="PR00990">
    <property type="entry name" value="RIBOKINASE"/>
</dbReference>
<feature type="binding site" evidence="13">
    <location>
        <position position="256"/>
    </location>
    <ligand>
        <name>substrate</name>
    </ligand>
</feature>
<name>A0A850ELL9_9BACL</name>
<evidence type="ECO:0000256" key="9">
    <source>
        <dbReference type="ARBA" id="ARBA00022840"/>
    </source>
</evidence>
<dbReference type="UniPathway" id="UPA00704">
    <property type="reaction ID" value="UER00715"/>
</dbReference>
<evidence type="ECO:0000256" key="1">
    <source>
        <dbReference type="ARBA" id="ARBA00005380"/>
    </source>
</evidence>
<dbReference type="PIRSF" id="PIRSF000535">
    <property type="entry name" value="1PFK/6PFK/LacC"/>
    <property type="match status" value="1"/>
</dbReference>
<keyword evidence="12 13" id="KW-0119">Carbohydrate metabolism</keyword>
<organism evidence="16 17">
    <name type="scientific">Paenibacillus agri</name>
    <dbReference type="NCBI Taxonomy" id="2744309"/>
    <lineage>
        <taxon>Bacteria</taxon>
        <taxon>Bacillati</taxon>
        <taxon>Bacillota</taxon>
        <taxon>Bacilli</taxon>
        <taxon>Bacillales</taxon>
        <taxon>Paenibacillaceae</taxon>
        <taxon>Paenibacillus</taxon>
    </lineage>
</organism>
<evidence type="ECO:0000313" key="16">
    <source>
        <dbReference type="EMBL" id="NUU59031.1"/>
    </source>
</evidence>
<evidence type="ECO:0000256" key="3">
    <source>
        <dbReference type="ARBA" id="ARBA00016943"/>
    </source>
</evidence>
<proteinExistence type="inferred from homology"/>
<comment type="cofactor">
    <cofactor evidence="13">
        <name>Mg(2+)</name>
        <dbReference type="ChEBI" id="CHEBI:18420"/>
    </cofactor>
    <text evidence="13">Requires a divalent cation, most likely magnesium in vivo, as an electrophilic catalyst to aid phosphoryl group transfer. It is the chelate of the metal and the nucleotide that is the actual substrate.</text>
</comment>
<evidence type="ECO:0000259" key="15">
    <source>
        <dbReference type="Pfam" id="PF00294"/>
    </source>
</evidence>